<dbReference type="PANTHER" id="PTHR34408:SF1">
    <property type="entry name" value="GLYCOSYL HYDROLASE FAMILY 19 DOMAIN-CONTAINING PROTEIN HI_1415"/>
    <property type="match status" value="1"/>
</dbReference>
<proteinExistence type="predicted"/>
<evidence type="ECO:0000259" key="1">
    <source>
        <dbReference type="Pfam" id="PF00182"/>
    </source>
</evidence>
<dbReference type="Gene3D" id="1.10.530.10">
    <property type="match status" value="1"/>
</dbReference>
<dbReference type="EMBL" id="CP018221">
    <property type="protein sequence ID" value="API58106.1"/>
    <property type="molecule type" value="Genomic_DNA"/>
</dbReference>
<accession>A0A1L3ZR46</accession>
<dbReference type="RefSeq" id="WP_072595682.1">
    <property type="nucleotide sequence ID" value="NZ_CP018221.1"/>
</dbReference>
<dbReference type="PANTHER" id="PTHR34408">
    <property type="entry name" value="FAMILY PROTEIN, PUTATIVE-RELATED"/>
    <property type="match status" value="1"/>
</dbReference>
<dbReference type="InterPro" id="IPR052354">
    <property type="entry name" value="Cell_Wall_Dynamics_Protein"/>
</dbReference>
<sequence>MKTADIQRRLGVAPDGIWGPVTWAALFTFCGCKDARRAKDLGFGANAYLLGFDISTPLRIAHFMAQAAHETGGFRWLEEIWGPTLAQMRYEGRRDLGNVKPGDGQRFKGRGIFQLTGRGNYEDYGKTLGLDLIAHPYLAADPGNSVLIAGSYWKRKGLNALADADNCEKITRAINGGLNGFPERLAYVERLKGLLL</sequence>
<dbReference type="Pfam" id="PF00182">
    <property type="entry name" value="Glyco_hydro_19"/>
    <property type="match status" value="1"/>
</dbReference>
<gene>
    <name evidence="2" type="ORF">BSL82_01330</name>
</gene>
<evidence type="ECO:0000313" key="2">
    <source>
        <dbReference type="EMBL" id="API58106.1"/>
    </source>
</evidence>
<evidence type="ECO:0000313" key="3">
    <source>
        <dbReference type="Proteomes" id="UP000182063"/>
    </source>
</evidence>
<dbReference type="InterPro" id="IPR023346">
    <property type="entry name" value="Lysozyme-like_dom_sf"/>
</dbReference>
<dbReference type="GO" id="GO:0004568">
    <property type="term" value="F:chitinase activity"/>
    <property type="evidence" value="ECO:0007669"/>
    <property type="project" value="InterPro"/>
</dbReference>
<name>A0A1L3ZR46_9SPHN</name>
<dbReference type="SUPFAM" id="SSF53955">
    <property type="entry name" value="Lysozyme-like"/>
    <property type="match status" value="1"/>
</dbReference>
<keyword evidence="3" id="KW-1185">Reference proteome</keyword>
<dbReference type="STRING" id="1921510.BSL82_01330"/>
<reference evidence="3" key="1">
    <citation type="submission" date="2016-11" db="EMBL/GenBank/DDBJ databases">
        <title>Complete Genome Sequence of alachlor-degrading Sphingomonas sp. strain JJ-A5.</title>
        <authorList>
            <person name="Lee H."/>
            <person name="Ka J.-O."/>
        </authorList>
    </citation>
    <scope>NUCLEOTIDE SEQUENCE [LARGE SCALE GENOMIC DNA]</scope>
    <source>
        <strain evidence="3">JJ-A5</strain>
    </source>
</reference>
<dbReference type="Proteomes" id="UP000182063">
    <property type="component" value="Chromosome"/>
</dbReference>
<dbReference type="GO" id="GO:0006032">
    <property type="term" value="P:chitin catabolic process"/>
    <property type="evidence" value="ECO:0007669"/>
    <property type="project" value="InterPro"/>
</dbReference>
<dbReference type="OrthoDB" id="3078754at2"/>
<dbReference type="KEGG" id="sphj:BSL82_01330"/>
<protein>
    <recommendedName>
        <fullName evidence="1">Glycoside hydrolase family 19 catalytic domain-containing protein</fullName>
    </recommendedName>
</protein>
<dbReference type="GO" id="GO:0016998">
    <property type="term" value="P:cell wall macromolecule catabolic process"/>
    <property type="evidence" value="ECO:0007669"/>
    <property type="project" value="InterPro"/>
</dbReference>
<dbReference type="AlphaFoldDB" id="A0A1L3ZR46"/>
<dbReference type="PROSITE" id="PS51257">
    <property type="entry name" value="PROKAR_LIPOPROTEIN"/>
    <property type="match status" value="1"/>
</dbReference>
<dbReference type="InterPro" id="IPR000726">
    <property type="entry name" value="Glyco_hydro_19_cat"/>
</dbReference>
<feature type="domain" description="Glycoside hydrolase family 19 catalytic" evidence="1">
    <location>
        <begin position="59"/>
        <end position="146"/>
    </location>
</feature>
<organism evidence="2 3">
    <name type="scientific">Tardibacter chloracetimidivorans</name>
    <dbReference type="NCBI Taxonomy" id="1921510"/>
    <lineage>
        <taxon>Bacteria</taxon>
        <taxon>Pseudomonadati</taxon>
        <taxon>Pseudomonadota</taxon>
        <taxon>Alphaproteobacteria</taxon>
        <taxon>Sphingomonadales</taxon>
        <taxon>Sphingomonadaceae</taxon>
        <taxon>Tardibacter</taxon>
    </lineage>
</organism>